<accession>A0A6G0IZ32</accession>
<dbReference type="EC" id="2.4.1.-" evidence="9"/>
<keyword evidence="3 9" id="KW-0808">Transferase</keyword>
<dbReference type="Pfam" id="PF05679">
    <property type="entry name" value="CHGN"/>
    <property type="match status" value="1"/>
</dbReference>
<dbReference type="AlphaFoldDB" id="A0A6G0IZ32"/>
<evidence type="ECO:0000313" key="10">
    <source>
        <dbReference type="EMBL" id="KAE8296496.1"/>
    </source>
</evidence>
<gene>
    <name evidence="10" type="ORF">D5F01_LYC05252</name>
</gene>
<comment type="subcellular location">
    <subcellularLocation>
        <location evidence="1 9">Golgi apparatus</location>
        <location evidence="1 9">Golgi stack membrane</location>
        <topology evidence="1 9">Single-pass type II membrane protein</topology>
    </subcellularLocation>
</comment>
<organism evidence="10 11">
    <name type="scientific">Larimichthys crocea</name>
    <name type="common">Large yellow croaker</name>
    <name type="synonym">Pseudosciaena crocea</name>
    <dbReference type="NCBI Taxonomy" id="215358"/>
    <lineage>
        <taxon>Eukaryota</taxon>
        <taxon>Metazoa</taxon>
        <taxon>Chordata</taxon>
        <taxon>Craniata</taxon>
        <taxon>Vertebrata</taxon>
        <taxon>Euteleostomi</taxon>
        <taxon>Actinopterygii</taxon>
        <taxon>Neopterygii</taxon>
        <taxon>Teleostei</taxon>
        <taxon>Neoteleostei</taxon>
        <taxon>Acanthomorphata</taxon>
        <taxon>Eupercaria</taxon>
        <taxon>Sciaenidae</taxon>
        <taxon>Larimichthys</taxon>
    </lineage>
</organism>
<dbReference type="Gene3D" id="3.90.550.10">
    <property type="entry name" value="Spore Coat Polysaccharide Biosynthesis Protein SpsA, Chain A"/>
    <property type="match status" value="1"/>
</dbReference>
<dbReference type="InterPro" id="IPR029044">
    <property type="entry name" value="Nucleotide-diphossugar_trans"/>
</dbReference>
<keyword evidence="6" id="KW-1133">Transmembrane helix</keyword>
<keyword evidence="11" id="KW-1185">Reference proteome</keyword>
<evidence type="ECO:0000256" key="5">
    <source>
        <dbReference type="ARBA" id="ARBA00022968"/>
    </source>
</evidence>
<dbReference type="PANTHER" id="PTHR12369:SF46">
    <property type="entry name" value="N-ACETYL-BETA-GLUCOSAMINYL-GLYCOPROTEIN 4-BETA-N-ACETYLGALACTOSAMINYLTRANSFERASE 1"/>
    <property type="match status" value="1"/>
</dbReference>
<dbReference type="SUPFAM" id="SSF53448">
    <property type="entry name" value="Nucleotide-diphospho-sugar transferases"/>
    <property type="match status" value="1"/>
</dbReference>
<keyword evidence="4" id="KW-0812">Transmembrane</keyword>
<evidence type="ECO:0000256" key="1">
    <source>
        <dbReference type="ARBA" id="ARBA00004447"/>
    </source>
</evidence>
<protein>
    <recommendedName>
        <fullName evidence="9">Hexosyltransferase</fullName>
        <ecNumber evidence="9">2.4.1.-</ecNumber>
    </recommendedName>
</protein>
<proteinExistence type="inferred from homology"/>
<evidence type="ECO:0000256" key="4">
    <source>
        <dbReference type="ARBA" id="ARBA00022692"/>
    </source>
</evidence>
<keyword evidence="7 9" id="KW-0333">Golgi apparatus</keyword>
<keyword evidence="8" id="KW-0472">Membrane</keyword>
<evidence type="ECO:0000256" key="7">
    <source>
        <dbReference type="ARBA" id="ARBA00023034"/>
    </source>
</evidence>
<evidence type="ECO:0000256" key="6">
    <source>
        <dbReference type="ARBA" id="ARBA00022989"/>
    </source>
</evidence>
<evidence type="ECO:0000256" key="9">
    <source>
        <dbReference type="RuleBase" id="RU364016"/>
    </source>
</evidence>
<reference evidence="10 11" key="1">
    <citation type="submission" date="2019-07" db="EMBL/GenBank/DDBJ databases">
        <title>Chromosome genome assembly for large yellow croaker.</title>
        <authorList>
            <person name="Xiao S."/>
        </authorList>
    </citation>
    <scope>NUCLEOTIDE SEQUENCE [LARGE SCALE GENOMIC DNA]</scope>
    <source>
        <strain evidence="10">JMULYC20181020</strain>
        <tissue evidence="10">Muscle</tissue>
    </source>
</reference>
<dbReference type="Proteomes" id="UP000424527">
    <property type="component" value="Unassembled WGS sequence"/>
</dbReference>
<sequence>MLQWRKDVMVHFVVPVKNQARWVQQFISDMENLHRQTKDDNFSIIIVDFESEDMDVEQALRESSVPRYEYLRREGNFERSAGLQIGVDTIEDSHSIVFLCDLHIHFPLNILESIRKHCVEGRLAFAPIVMRLGCGSSPHEPDGYWEVNGFGLFGIYKSDFDKIGGMNTEEFKDRWGGEDWELLDRVLQNGLEVERLRLRNFFHYYHSKRGMWNAQNKKTPKG</sequence>
<dbReference type="GO" id="GO:0032580">
    <property type="term" value="C:Golgi cisterna membrane"/>
    <property type="evidence" value="ECO:0007669"/>
    <property type="project" value="UniProtKB-SubCell"/>
</dbReference>
<comment type="similarity">
    <text evidence="2 9">Belongs to the chondroitin N-acetylgalactosaminyltransferase family.</text>
</comment>
<dbReference type="GO" id="GO:0008376">
    <property type="term" value="F:acetylgalactosaminyltransferase activity"/>
    <property type="evidence" value="ECO:0007669"/>
    <property type="project" value="InterPro"/>
</dbReference>
<dbReference type="PANTHER" id="PTHR12369">
    <property type="entry name" value="CHONDROITIN SYNTHASE"/>
    <property type="match status" value="1"/>
</dbReference>
<comment type="caution">
    <text evidence="10">The sequence shown here is derived from an EMBL/GenBank/DDBJ whole genome shotgun (WGS) entry which is preliminary data.</text>
</comment>
<dbReference type="InterPro" id="IPR051227">
    <property type="entry name" value="CS_glycosyltransferase"/>
</dbReference>
<evidence type="ECO:0000256" key="2">
    <source>
        <dbReference type="ARBA" id="ARBA00009239"/>
    </source>
</evidence>
<keyword evidence="5 9" id="KW-0735">Signal-anchor</keyword>
<evidence type="ECO:0000256" key="8">
    <source>
        <dbReference type="ARBA" id="ARBA00023136"/>
    </source>
</evidence>
<evidence type="ECO:0000256" key="3">
    <source>
        <dbReference type="ARBA" id="ARBA00022679"/>
    </source>
</evidence>
<dbReference type="EMBL" id="REGW02000005">
    <property type="protein sequence ID" value="KAE8296496.1"/>
    <property type="molecule type" value="Genomic_DNA"/>
</dbReference>
<evidence type="ECO:0000313" key="11">
    <source>
        <dbReference type="Proteomes" id="UP000424527"/>
    </source>
</evidence>
<name>A0A6G0IZ32_LARCR</name>
<dbReference type="InterPro" id="IPR008428">
    <property type="entry name" value="Chond_GalNAc"/>
</dbReference>